<organism evidence="5 6">
    <name type="scientific">Aquamicrobium soli</name>
    <dbReference type="NCBI Taxonomy" id="1811518"/>
    <lineage>
        <taxon>Bacteria</taxon>
        <taxon>Pseudomonadati</taxon>
        <taxon>Pseudomonadota</taxon>
        <taxon>Alphaproteobacteria</taxon>
        <taxon>Hyphomicrobiales</taxon>
        <taxon>Phyllobacteriaceae</taxon>
        <taxon>Aquamicrobium</taxon>
    </lineage>
</organism>
<dbReference type="PANTHER" id="PTHR30576">
    <property type="entry name" value="COLANIC BIOSYNTHESIS UDP-GLUCOSE LIPID CARRIER TRANSFERASE"/>
    <property type="match status" value="1"/>
</dbReference>
<evidence type="ECO:0000259" key="4">
    <source>
        <dbReference type="Pfam" id="PF02397"/>
    </source>
</evidence>
<keyword evidence="6" id="KW-1185">Reference proteome</keyword>
<dbReference type="GO" id="GO:0016740">
    <property type="term" value="F:transferase activity"/>
    <property type="evidence" value="ECO:0007669"/>
    <property type="project" value="UniProtKB-KW"/>
</dbReference>
<evidence type="ECO:0000313" key="5">
    <source>
        <dbReference type="EMBL" id="MFC3205346.1"/>
    </source>
</evidence>
<gene>
    <name evidence="5" type="ORF">ACFOHJ_03910</name>
</gene>
<dbReference type="Proteomes" id="UP001595583">
    <property type="component" value="Unassembled WGS sequence"/>
</dbReference>
<feature type="transmembrane region" description="Helical" evidence="3">
    <location>
        <begin position="85"/>
        <end position="112"/>
    </location>
</feature>
<name>A0ABV7K8N7_9HYPH</name>
<dbReference type="Pfam" id="PF02397">
    <property type="entry name" value="Bac_transf"/>
    <property type="match status" value="1"/>
</dbReference>
<accession>A0ABV7K8N7</accession>
<feature type="transmembrane region" description="Helical" evidence="3">
    <location>
        <begin position="31"/>
        <end position="51"/>
    </location>
</feature>
<feature type="transmembrane region" description="Helical" evidence="3">
    <location>
        <begin position="250"/>
        <end position="273"/>
    </location>
</feature>
<protein>
    <submittedName>
        <fullName evidence="5">Sugar transferase</fullName>
    </submittedName>
</protein>
<comment type="similarity">
    <text evidence="1">Belongs to the bacterial sugar transferase family.</text>
</comment>
<dbReference type="InterPro" id="IPR003362">
    <property type="entry name" value="Bact_transf"/>
</dbReference>
<evidence type="ECO:0000313" key="6">
    <source>
        <dbReference type="Proteomes" id="UP001595583"/>
    </source>
</evidence>
<evidence type="ECO:0000256" key="2">
    <source>
        <dbReference type="ARBA" id="ARBA00023169"/>
    </source>
</evidence>
<comment type="caution">
    <text evidence="5">The sequence shown here is derived from an EMBL/GenBank/DDBJ whole genome shotgun (WGS) entry which is preliminary data.</text>
</comment>
<evidence type="ECO:0000256" key="3">
    <source>
        <dbReference type="SAM" id="Phobius"/>
    </source>
</evidence>
<dbReference type="RefSeq" id="WP_378218738.1">
    <property type="nucleotide sequence ID" value="NZ_JBHRTK010000004.1"/>
</dbReference>
<keyword evidence="3" id="KW-0472">Membrane</keyword>
<keyword evidence="3" id="KW-1133">Transmembrane helix</keyword>
<proteinExistence type="inferred from homology"/>
<reference evidence="6" key="1">
    <citation type="journal article" date="2019" name="Int. J. Syst. Evol. Microbiol.">
        <title>The Global Catalogue of Microorganisms (GCM) 10K type strain sequencing project: providing services to taxonomists for standard genome sequencing and annotation.</title>
        <authorList>
            <consortium name="The Broad Institute Genomics Platform"/>
            <consortium name="The Broad Institute Genome Sequencing Center for Infectious Disease"/>
            <person name="Wu L."/>
            <person name="Ma J."/>
        </authorList>
    </citation>
    <scope>NUCLEOTIDE SEQUENCE [LARGE SCALE GENOMIC DNA]</scope>
    <source>
        <strain evidence="6">KCTC 52165</strain>
    </source>
</reference>
<evidence type="ECO:0000256" key="1">
    <source>
        <dbReference type="ARBA" id="ARBA00006464"/>
    </source>
</evidence>
<sequence>MSERSVVDINPPLGSKDPAGNRLHPLLRMRYQLLGGLLVAVGLPFLIRLAINWQAAIAITTQTTIVAAVAAHLMGYVIYKRLDVFPGVAAFSTILPAFVISYGLVFLSIFFLRLDYSRFQAGSSFLLSASWYFGLSVFIHRLEPYRLAIVPLGDVERLMRLDGVIWERLSSPAAQPGRVQGVVADLRTELPKAWERFITDCVLAGIPVYHVKQILESLTGRVAIEHLSENTLGSLNPNQVYFGIKQLLDWLSALVVLVIGAPFLLIVALAIRFESPGPALFRQPRVGYRGQIFTVYKFRTMRAGGDDARSEKDQAITQKDDHRITRIGRVLRRTRIDELPQVINVLRGEMSWIGPRPEAVVLSQWYQKELAFYTYRHIVRPGVTGWAQVNQGHVASVSEVHQKLYYDFYYIKNFSPWLDLVVALRTIRIMLTGFGAR</sequence>
<feature type="domain" description="Bacterial sugar transferase" evidence="4">
    <location>
        <begin position="245"/>
        <end position="431"/>
    </location>
</feature>
<feature type="transmembrane region" description="Helical" evidence="3">
    <location>
        <begin position="58"/>
        <end position="79"/>
    </location>
</feature>
<dbReference type="PANTHER" id="PTHR30576:SF0">
    <property type="entry name" value="UNDECAPRENYL-PHOSPHATE N-ACETYLGALACTOSAMINYL 1-PHOSPHATE TRANSFERASE-RELATED"/>
    <property type="match status" value="1"/>
</dbReference>
<keyword evidence="5" id="KW-0808">Transferase</keyword>
<dbReference type="EMBL" id="JBHRTK010000004">
    <property type="protein sequence ID" value="MFC3205346.1"/>
    <property type="molecule type" value="Genomic_DNA"/>
</dbReference>
<keyword evidence="2" id="KW-0270">Exopolysaccharide synthesis</keyword>
<keyword evidence="3" id="KW-0812">Transmembrane</keyword>